<dbReference type="GO" id="GO:0003700">
    <property type="term" value="F:DNA-binding transcription factor activity"/>
    <property type="evidence" value="ECO:0007669"/>
    <property type="project" value="TreeGrafter"/>
</dbReference>
<feature type="domain" description="Cyclic nucleotide-binding" evidence="4">
    <location>
        <begin position="48"/>
        <end position="151"/>
    </location>
</feature>
<dbReference type="AlphaFoldDB" id="A0A2S4LTG3"/>
<dbReference type="PANTHER" id="PTHR24567">
    <property type="entry name" value="CRP FAMILY TRANSCRIPTIONAL REGULATORY PROTEIN"/>
    <property type="match status" value="1"/>
</dbReference>
<evidence type="ECO:0000256" key="2">
    <source>
        <dbReference type="ARBA" id="ARBA00023125"/>
    </source>
</evidence>
<gene>
    <name evidence="6" type="ORF">B0G62_13046</name>
</gene>
<evidence type="ECO:0000313" key="7">
    <source>
        <dbReference type="Proteomes" id="UP000237381"/>
    </source>
</evidence>
<dbReference type="InterPro" id="IPR036390">
    <property type="entry name" value="WH_DNA-bd_sf"/>
</dbReference>
<evidence type="ECO:0000313" key="6">
    <source>
        <dbReference type="EMBL" id="POR45720.1"/>
    </source>
</evidence>
<dbReference type="SMART" id="SM00419">
    <property type="entry name" value="HTH_CRP"/>
    <property type="match status" value="1"/>
</dbReference>
<dbReference type="GO" id="GO:0003677">
    <property type="term" value="F:DNA binding"/>
    <property type="evidence" value="ECO:0007669"/>
    <property type="project" value="UniProtKB-KW"/>
</dbReference>
<accession>A0A2S4LTG3</accession>
<evidence type="ECO:0000256" key="3">
    <source>
        <dbReference type="ARBA" id="ARBA00023163"/>
    </source>
</evidence>
<organism evidence="6 7">
    <name type="scientific">Paraburkholderia eburnea</name>
    <dbReference type="NCBI Taxonomy" id="1189126"/>
    <lineage>
        <taxon>Bacteria</taxon>
        <taxon>Pseudomonadati</taxon>
        <taxon>Pseudomonadota</taxon>
        <taxon>Betaproteobacteria</taxon>
        <taxon>Burkholderiales</taxon>
        <taxon>Burkholderiaceae</taxon>
        <taxon>Paraburkholderia</taxon>
    </lineage>
</organism>
<dbReference type="PANTHER" id="PTHR24567:SF74">
    <property type="entry name" value="HTH-TYPE TRANSCRIPTIONAL REGULATOR ARCR"/>
    <property type="match status" value="1"/>
</dbReference>
<dbReference type="Proteomes" id="UP000237381">
    <property type="component" value="Unassembled WGS sequence"/>
</dbReference>
<dbReference type="CDD" id="cd00038">
    <property type="entry name" value="CAP_ED"/>
    <property type="match status" value="1"/>
</dbReference>
<dbReference type="Gene3D" id="2.60.120.10">
    <property type="entry name" value="Jelly Rolls"/>
    <property type="match status" value="1"/>
</dbReference>
<name>A0A2S4LTG3_9BURK</name>
<keyword evidence="3" id="KW-0804">Transcription</keyword>
<proteinExistence type="predicted"/>
<dbReference type="PROSITE" id="PS50042">
    <property type="entry name" value="CNMP_BINDING_3"/>
    <property type="match status" value="1"/>
</dbReference>
<dbReference type="Pfam" id="PF00027">
    <property type="entry name" value="cNMP_binding"/>
    <property type="match status" value="1"/>
</dbReference>
<dbReference type="InterPro" id="IPR014710">
    <property type="entry name" value="RmlC-like_jellyroll"/>
</dbReference>
<evidence type="ECO:0000259" key="5">
    <source>
        <dbReference type="PROSITE" id="PS51063"/>
    </source>
</evidence>
<keyword evidence="1" id="KW-0805">Transcription regulation</keyword>
<keyword evidence="7" id="KW-1185">Reference proteome</keyword>
<dbReference type="InterPro" id="IPR018490">
    <property type="entry name" value="cNMP-bd_dom_sf"/>
</dbReference>
<evidence type="ECO:0000259" key="4">
    <source>
        <dbReference type="PROSITE" id="PS50042"/>
    </source>
</evidence>
<sequence length="274" mass="29489">MIVGRADADLRLADNLHPMTSRPDAPACGLPLDTASPSLIAALERSAWFAGLSDPLRDGLRSAGRVRALRAGERLFLRGDAADGVYCVLEGAVRVGAASVCGREALLALMGPASWFGEIALFDSGVRTHDAYAERDTTLFHVPRTPLAALLDATPAYWHAFGLLLAQKLRLAFDAIEESALLPAAPRVARRLLLLAAGYGYGEAGRESGGEVAKGARPPHLVVHVPQEDLALMLALSRQTVNQILRQFERDGLLALRYGEIEIVDAQRLEQQAR</sequence>
<feature type="domain" description="HTH crp-type" evidence="5">
    <location>
        <begin position="182"/>
        <end position="267"/>
    </location>
</feature>
<dbReference type="SUPFAM" id="SSF51206">
    <property type="entry name" value="cAMP-binding domain-like"/>
    <property type="match status" value="1"/>
</dbReference>
<dbReference type="GO" id="GO:0005829">
    <property type="term" value="C:cytosol"/>
    <property type="evidence" value="ECO:0007669"/>
    <property type="project" value="TreeGrafter"/>
</dbReference>
<dbReference type="SMART" id="SM00100">
    <property type="entry name" value="cNMP"/>
    <property type="match status" value="1"/>
</dbReference>
<comment type="caution">
    <text evidence="6">The sequence shown here is derived from an EMBL/GenBank/DDBJ whole genome shotgun (WGS) entry which is preliminary data.</text>
</comment>
<dbReference type="EMBL" id="PQGA01000030">
    <property type="protein sequence ID" value="POR45720.1"/>
    <property type="molecule type" value="Genomic_DNA"/>
</dbReference>
<dbReference type="PROSITE" id="PS51063">
    <property type="entry name" value="HTH_CRP_2"/>
    <property type="match status" value="1"/>
</dbReference>
<keyword evidence="2" id="KW-0238">DNA-binding</keyword>
<evidence type="ECO:0000256" key="1">
    <source>
        <dbReference type="ARBA" id="ARBA00023015"/>
    </source>
</evidence>
<dbReference type="InterPro" id="IPR000595">
    <property type="entry name" value="cNMP-bd_dom"/>
</dbReference>
<dbReference type="SUPFAM" id="SSF46785">
    <property type="entry name" value="Winged helix' DNA-binding domain"/>
    <property type="match status" value="1"/>
</dbReference>
<reference evidence="6 7" key="1">
    <citation type="submission" date="2018-01" db="EMBL/GenBank/DDBJ databases">
        <title>Genomic Encyclopedia of Type Strains, Phase III (KMG-III): the genomes of soil and plant-associated and newly described type strains.</title>
        <authorList>
            <person name="Whitman W."/>
        </authorList>
    </citation>
    <scope>NUCLEOTIDE SEQUENCE [LARGE SCALE GENOMIC DNA]</scope>
    <source>
        <strain evidence="6 7">JCM 18070</strain>
    </source>
</reference>
<dbReference type="InterPro" id="IPR012318">
    <property type="entry name" value="HTH_CRP"/>
</dbReference>
<protein>
    <submittedName>
        <fullName evidence="6">Crp/Fnr family transcriptional regulator</fullName>
    </submittedName>
</protein>
<dbReference type="InterPro" id="IPR050397">
    <property type="entry name" value="Env_Response_Regulators"/>
</dbReference>
<dbReference type="Pfam" id="PF13545">
    <property type="entry name" value="HTH_Crp_2"/>
    <property type="match status" value="1"/>
</dbReference>